<dbReference type="GO" id="GO:0005829">
    <property type="term" value="C:cytosol"/>
    <property type="evidence" value="ECO:0007669"/>
    <property type="project" value="TreeGrafter"/>
</dbReference>
<accession>A0A5N6QHN5</accession>
<evidence type="ECO:0000259" key="1">
    <source>
        <dbReference type="Pfam" id="PF03070"/>
    </source>
</evidence>
<feature type="domain" description="Thiaminase-2/PQQC" evidence="1">
    <location>
        <begin position="145"/>
        <end position="231"/>
    </location>
</feature>
<dbReference type="Proteomes" id="UP000327013">
    <property type="component" value="Chromosome 1"/>
</dbReference>
<dbReference type="InterPro" id="IPR036412">
    <property type="entry name" value="HAD-like_sf"/>
</dbReference>
<name>A0A5N6QHN5_9ROSI</name>
<dbReference type="GO" id="GO:0006772">
    <property type="term" value="P:thiamine metabolic process"/>
    <property type="evidence" value="ECO:0007669"/>
    <property type="project" value="UniProtKB-ARBA"/>
</dbReference>
<dbReference type="InterPro" id="IPR004305">
    <property type="entry name" value="Thiaminase-2/PQQC"/>
</dbReference>
<dbReference type="SUPFAM" id="SSF56784">
    <property type="entry name" value="HAD-like"/>
    <property type="match status" value="1"/>
</dbReference>
<gene>
    <name evidence="2" type="ORF">FH972_002487</name>
</gene>
<dbReference type="Gene3D" id="1.20.910.10">
    <property type="entry name" value="Heme oxygenase-like"/>
    <property type="match status" value="1"/>
</dbReference>
<evidence type="ECO:0000313" key="3">
    <source>
        <dbReference type="Proteomes" id="UP000327013"/>
    </source>
</evidence>
<keyword evidence="3" id="KW-1185">Reference proteome</keyword>
<dbReference type="InterPro" id="IPR016084">
    <property type="entry name" value="Haem_Oase-like_multi-hlx"/>
</dbReference>
<dbReference type="AlphaFoldDB" id="A0A5N6QHN5"/>
<dbReference type="PANTHER" id="PTHR43198:SF9">
    <property type="entry name" value="AMINOPYRIMIDINE AMINOHYDROLASE, MITOCHONDRIAL ISOFORM X1-RELATED"/>
    <property type="match status" value="1"/>
</dbReference>
<dbReference type="OrthoDB" id="10028886at2759"/>
<reference evidence="2 3" key="1">
    <citation type="submission" date="2019-06" db="EMBL/GenBank/DDBJ databases">
        <title>A chromosomal-level reference genome of Carpinus fangiana (Coryloideae, Betulaceae).</title>
        <authorList>
            <person name="Yang X."/>
            <person name="Wang Z."/>
            <person name="Zhang L."/>
            <person name="Hao G."/>
            <person name="Liu J."/>
            <person name="Yang Y."/>
        </authorList>
    </citation>
    <scope>NUCLEOTIDE SEQUENCE [LARGE SCALE GENOMIC DNA]</scope>
    <source>
        <strain evidence="2">Cfa_2016G</strain>
        <tissue evidence="2">Leaf</tissue>
    </source>
</reference>
<protein>
    <recommendedName>
        <fullName evidence="1">Thiaminase-2/PQQC domain-containing protein</fullName>
    </recommendedName>
</protein>
<proteinExistence type="predicted"/>
<dbReference type="InterPro" id="IPR050967">
    <property type="entry name" value="Thiamine_Salvage_TenA"/>
</dbReference>
<dbReference type="PANTHER" id="PTHR43198">
    <property type="entry name" value="BIFUNCTIONAL TH2 PROTEIN"/>
    <property type="match status" value="1"/>
</dbReference>
<organism evidence="2 3">
    <name type="scientific">Carpinus fangiana</name>
    <dbReference type="NCBI Taxonomy" id="176857"/>
    <lineage>
        <taxon>Eukaryota</taxon>
        <taxon>Viridiplantae</taxon>
        <taxon>Streptophyta</taxon>
        <taxon>Embryophyta</taxon>
        <taxon>Tracheophyta</taxon>
        <taxon>Spermatophyta</taxon>
        <taxon>Magnoliopsida</taxon>
        <taxon>eudicotyledons</taxon>
        <taxon>Gunneridae</taxon>
        <taxon>Pentapetalae</taxon>
        <taxon>rosids</taxon>
        <taxon>fabids</taxon>
        <taxon>Fagales</taxon>
        <taxon>Betulaceae</taxon>
        <taxon>Carpinus</taxon>
    </lineage>
</organism>
<dbReference type="SUPFAM" id="SSF48613">
    <property type="entry name" value="Heme oxygenase-like"/>
    <property type="match status" value="1"/>
</dbReference>
<dbReference type="EMBL" id="CM017321">
    <property type="protein sequence ID" value="KAE7997894.1"/>
    <property type="molecule type" value="Genomic_DNA"/>
</dbReference>
<dbReference type="Pfam" id="PF03070">
    <property type="entry name" value="TENA_THI-4"/>
    <property type="match status" value="1"/>
</dbReference>
<dbReference type="InterPro" id="IPR023214">
    <property type="entry name" value="HAD_sf"/>
</dbReference>
<dbReference type="Gene3D" id="3.40.50.1000">
    <property type="entry name" value="HAD superfamily/HAD-like"/>
    <property type="match status" value="1"/>
</dbReference>
<dbReference type="FunFam" id="1.20.910.10:FF:000006">
    <property type="entry name" value="Bifunctional TH2 protein, mitochondrial"/>
    <property type="match status" value="1"/>
</dbReference>
<evidence type="ECO:0000313" key="2">
    <source>
        <dbReference type="EMBL" id="KAE7997894.1"/>
    </source>
</evidence>
<dbReference type="CDD" id="cd19368">
    <property type="entry name" value="TenA_C_AtTH2-like"/>
    <property type="match status" value="1"/>
</dbReference>
<sequence length="561" mass="63273">MVEEEGMARRLWIKFRNDSVFVLYTPFFVCLASGHLHSQTFCRCVSQDVYFLKAFAQAYQMAEDCADDDDDKSALRDLRKRVVQRLKAHDTLVREWGFELPDENIFDNARVKYIDFLLAVASGSFVGETVPGKIATPFEMTKVAAYTLGAMAPCMRLYSFISREIQALIHPDDSSHIYKKWIESYSSQTFEAFALQIEDMLDKLSISLTGEELEVIEKLYHQALKHEVDFFSTQPISQQTIVPLARVHYPPEYRLNIFCDFDLTCTAFDSAAILAEMAIITAPPKVDSDESEIQLVRMSSADLRSTWGALSTQYTEEYEQCIESMMDGTKVENFDYEGLHKALEQVADFEKRANTRVINSGVLKGLNLDDLKRAGQGLIFQEGCREFFEKVVKNDTLKTEVHVLSYCWCGDLIRSAFSSGDLDDSELNVHSNELSFEEYVSTGDIAMKIESPRDKLQAYSDILNDSNGRGNRLTVYIGGDVGDFLCLLQADVGIVIGSSSSLRRLGEHFGVSFVPLFSGMVKKQRELVEDGSCIWKGLSGILYTVSSWAEIHAFLLGSDIE</sequence>